<dbReference type="EMBL" id="BPLR01012112">
    <property type="protein sequence ID" value="GIY51469.1"/>
    <property type="molecule type" value="Genomic_DNA"/>
</dbReference>
<evidence type="ECO:0000313" key="3">
    <source>
        <dbReference type="Proteomes" id="UP001054945"/>
    </source>
</evidence>
<feature type="region of interest" description="Disordered" evidence="1">
    <location>
        <begin position="80"/>
        <end position="166"/>
    </location>
</feature>
<dbReference type="Proteomes" id="UP001054945">
    <property type="component" value="Unassembled WGS sequence"/>
</dbReference>
<proteinExistence type="predicted"/>
<keyword evidence="3" id="KW-1185">Reference proteome</keyword>
<protein>
    <submittedName>
        <fullName evidence="2">Uncharacterized protein</fullName>
    </submittedName>
</protein>
<gene>
    <name evidence="2" type="primary">AVEN_136931_1</name>
    <name evidence="2" type="ORF">CEXT_468641</name>
</gene>
<feature type="region of interest" description="Disordered" evidence="1">
    <location>
        <begin position="182"/>
        <end position="223"/>
    </location>
</feature>
<feature type="compositionally biased region" description="Low complexity" evidence="1">
    <location>
        <begin position="117"/>
        <end position="155"/>
    </location>
</feature>
<evidence type="ECO:0000256" key="1">
    <source>
        <dbReference type="SAM" id="MobiDB-lite"/>
    </source>
</evidence>
<organism evidence="2 3">
    <name type="scientific">Caerostris extrusa</name>
    <name type="common">Bark spider</name>
    <name type="synonym">Caerostris bankana</name>
    <dbReference type="NCBI Taxonomy" id="172846"/>
    <lineage>
        <taxon>Eukaryota</taxon>
        <taxon>Metazoa</taxon>
        <taxon>Ecdysozoa</taxon>
        <taxon>Arthropoda</taxon>
        <taxon>Chelicerata</taxon>
        <taxon>Arachnida</taxon>
        <taxon>Araneae</taxon>
        <taxon>Araneomorphae</taxon>
        <taxon>Entelegynae</taxon>
        <taxon>Araneoidea</taxon>
        <taxon>Araneidae</taxon>
        <taxon>Caerostris</taxon>
    </lineage>
</organism>
<evidence type="ECO:0000313" key="2">
    <source>
        <dbReference type="EMBL" id="GIY51469.1"/>
    </source>
</evidence>
<sequence length="272" mass="29734">MVYSTFRSPRCVGIVLITVSGIAWRLTSHDAPSCRAMLGLQNSEQEPNRRFVPRVPPYGRPHHPYAAMMYPEFQQGVNSNTASALSPVSPPPTYRSHNTSTLHSRPPLTLTEREYSRPPSYRSRASSAGVLRPSTETLCSLSTTQQSPQQPQLQPVPATSHSRNPSLSLSFLSHESLFLDSGHSRPAAQQDPVHFTSPSGDSVVGGLSDDSRDGSTWDRGPWKPLPRDVNAVTIVQTTDSSQVLNRDAVILSVPGREVPQVSQGEVRILAHV</sequence>
<comment type="caution">
    <text evidence="2">The sequence shown here is derived from an EMBL/GenBank/DDBJ whole genome shotgun (WGS) entry which is preliminary data.</text>
</comment>
<dbReference type="AlphaFoldDB" id="A0AAV4U103"/>
<name>A0AAV4U103_CAEEX</name>
<reference evidence="2 3" key="1">
    <citation type="submission" date="2021-06" db="EMBL/GenBank/DDBJ databases">
        <title>Caerostris extrusa draft genome.</title>
        <authorList>
            <person name="Kono N."/>
            <person name="Arakawa K."/>
        </authorList>
    </citation>
    <scope>NUCLEOTIDE SEQUENCE [LARGE SCALE GENOMIC DNA]</scope>
</reference>
<accession>A0AAV4U103</accession>